<dbReference type="Pfam" id="PF18717">
    <property type="entry name" value="CxC4"/>
    <property type="match status" value="1"/>
</dbReference>
<dbReference type="PANTHER" id="PTHR34305:SF1">
    <property type="entry name" value="SWIM-TYPE DOMAIN-CONTAINING PROTEIN"/>
    <property type="match status" value="1"/>
</dbReference>
<evidence type="ECO:0000256" key="1">
    <source>
        <dbReference type="SAM" id="MobiDB-lite"/>
    </source>
</evidence>
<dbReference type="PANTHER" id="PTHR34305">
    <property type="entry name" value="EXPRESSED PROTEIN"/>
    <property type="match status" value="1"/>
</dbReference>
<dbReference type="InterPro" id="IPR040648">
    <property type="entry name" value="HMGXB3_CxC4"/>
</dbReference>
<dbReference type="Proteomes" id="UP000799118">
    <property type="component" value="Unassembled WGS sequence"/>
</dbReference>
<proteinExistence type="predicted"/>
<keyword evidence="4" id="KW-1185">Reference proteome</keyword>
<evidence type="ECO:0000313" key="4">
    <source>
        <dbReference type="Proteomes" id="UP000799118"/>
    </source>
</evidence>
<evidence type="ECO:0000259" key="2">
    <source>
        <dbReference type="Pfam" id="PF18717"/>
    </source>
</evidence>
<dbReference type="OrthoDB" id="5598737at2759"/>
<organism evidence="3 4">
    <name type="scientific">Gymnopus androsaceus JB14</name>
    <dbReference type="NCBI Taxonomy" id="1447944"/>
    <lineage>
        <taxon>Eukaryota</taxon>
        <taxon>Fungi</taxon>
        <taxon>Dikarya</taxon>
        <taxon>Basidiomycota</taxon>
        <taxon>Agaricomycotina</taxon>
        <taxon>Agaricomycetes</taxon>
        <taxon>Agaricomycetidae</taxon>
        <taxon>Agaricales</taxon>
        <taxon>Marasmiineae</taxon>
        <taxon>Omphalotaceae</taxon>
        <taxon>Gymnopus</taxon>
    </lineage>
</organism>
<gene>
    <name evidence="3" type="ORF">BT96DRAFT_828292</name>
</gene>
<sequence length="822" mass="94109">MGIVEDVDYTRERTTANSFEQYVDAVLTLMVGFIHLSDNLFAVQGWSKEKGEGQMHWFHFDATRTKLGTGPTVCACPNGDLDCFHKRFYSLYETRLYPPSDNEQRPIPRTILFSKERFGDSGLATHRFSVAPMERATGISMRVMVQHFGSDKGDGEWKCVKDSSKVCVHINAARKLIKQVEDSDGEPEGDDDDIGLDISSRESDELPDKRAISHLEILPPHWAMLPSDPALYTRPPPLRTPPSLIQLTKDASCRCIDGHRTFYNPELAVEVKKCTVYTLTGAFPVEIETQKCPRCPSVHKRRIGPEPRALGLFNYNNWRLFSHELLDDYTCSFTSSETPFEAWVHQVDRRYAATENPVRFLGSDTLRLIWFAYARLMKLEGDKQCTRCGVYPSNVIWDGVSIAFARKHVKMDLEPPTFIASDAPTRSSPKAPAKQEWIQEQRLRRQLRKWLSDGGLRPLIKGENVAMEEVLRARLQSLDIFTQLEESLKNINSSLARIFSREFGMTTISKNEWKPARQYLQLFELICADESTMQGLNRTSIDSLRDFVSNPSRENAQRMTTVPSIYHVLEKEYWTSCTYKEDVLELCRWMLQRGDDTLARILSGNQGTPPMCDGEEKDWERTGCCYAMPQIRQRPRYPNLRFDGKADVNKEQVNCRKFYETYSQKRQTGGIMACWCTHSICYGFHIIPVGEGRNDVFSALITRWPKAPDRVVYDFACALGPYCWAREPDFFANTQFVIDGFHAAGHTKCSKAAFLKTYSEIDSSLNSINTSAAECGNSGLTRIRKPVSYMTQEHAILYSWVFISIWNRCQLRKLEGRKDRLG</sequence>
<feature type="compositionally biased region" description="Acidic residues" evidence="1">
    <location>
        <begin position="182"/>
        <end position="195"/>
    </location>
</feature>
<name>A0A6A4H8N8_9AGAR</name>
<evidence type="ECO:0000313" key="3">
    <source>
        <dbReference type="EMBL" id="KAE9394073.1"/>
    </source>
</evidence>
<feature type="region of interest" description="Disordered" evidence="1">
    <location>
        <begin position="179"/>
        <end position="205"/>
    </location>
</feature>
<feature type="domain" description="HMG" evidence="2">
    <location>
        <begin position="241"/>
        <end position="373"/>
    </location>
</feature>
<accession>A0A6A4H8N8</accession>
<reference evidence="3" key="1">
    <citation type="journal article" date="2019" name="Environ. Microbiol.">
        <title>Fungal ecological strategies reflected in gene transcription - a case study of two litter decomposers.</title>
        <authorList>
            <person name="Barbi F."/>
            <person name="Kohler A."/>
            <person name="Barry K."/>
            <person name="Baskaran P."/>
            <person name="Daum C."/>
            <person name="Fauchery L."/>
            <person name="Ihrmark K."/>
            <person name="Kuo A."/>
            <person name="LaButti K."/>
            <person name="Lipzen A."/>
            <person name="Morin E."/>
            <person name="Grigoriev I.V."/>
            <person name="Henrissat B."/>
            <person name="Lindahl B."/>
            <person name="Martin F."/>
        </authorList>
    </citation>
    <scope>NUCLEOTIDE SEQUENCE</scope>
    <source>
        <strain evidence="3">JB14</strain>
    </source>
</reference>
<protein>
    <recommendedName>
        <fullName evidence="2">HMG domain-containing protein</fullName>
    </recommendedName>
</protein>
<dbReference type="AlphaFoldDB" id="A0A6A4H8N8"/>
<dbReference type="EMBL" id="ML769558">
    <property type="protein sequence ID" value="KAE9394073.1"/>
    <property type="molecule type" value="Genomic_DNA"/>
</dbReference>